<evidence type="ECO:0000313" key="6">
    <source>
        <dbReference type="Proteomes" id="UP000045175"/>
    </source>
</evidence>
<evidence type="ECO:0000313" key="1">
    <source>
        <dbReference type="EMBL" id="CRF40802.1"/>
    </source>
</evidence>
<organism evidence="2 6">
    <name type="scientific">Helicobacter ailurogastricus</name>
    <dbReference type="NCBI Taxonomy" id="1578720"/>
    <lineage>
        <taxon>Bacteria</taxon>
        <taxon>Pseudomonadati</taxon>
        <taxon>Campylobacterota</taxon>
        <taxon>Epsilonproteobacteria</taxon>
        <taxon>Campylobacterales</taxon>
        <taxon>Helicobacteraceae</taxon>
        <taxon>Helicobacter</taxon>
    </lineage>
</organism>
<accession>A0A0K2X895</accession>
<sequence>MRLWLVPLLLLLNACSPQVVYQKVYLPTKCQVVKAPRPSKDLDTLEYLQELLIYIEILEKDLEHCTQGEATAPAK</sequence>
<name>A0A0K2X895_9HELI</name>
<reference evidence="4" key="2">
    <citation type="submission" date="2014-12" db="EMBL/GenBank/DDBJ databases">
        <authorList>
            <person name="Smet A."/>
        </authorList>
    </citation>
    <scope>NUCLEOTIDE SEQUENCE [LARGE SCALE GENOMIC DNA]</scope>
</reference>
<dbReference type="EMBL" id="CDMH01000041">
    <property type="protein sequence ID" value="CRF42722.1"/>
    <property type="molecule type" value="Genomic_DNA"/>
</dbReference>
<dbReference type="RefSeq" id="WP_053941339.1">
    <property type="nucleotide sequence ID" value="NZ_CDMH01000041.1"/>
</dbReference>
<dbReference type="AlphaFoldDB" id="A0A0K2X895"/>
<evidence type="ECO:0000313" key="5">
    <source>
        <dbReference type="Proteomes" id="UP000041394"/>
    </source>
</evidence>
<evidence type="ECO:0000313" key="3">
    <source>
        <dbReference type="EMBL" id="CRF44913.1"/>
    </source>
</evidence>
<gene>
    <name evidence="1" type="ORF">HAL011_05670</name>
    <name evidence="2" type="ORF">HAL013_09220</name>
    <name evidence="3" type="ORF">HAL09_15340</name>
</gene>
<reference evidence="2" key="1">
    <citation type="submission" date="2014-12" db="EMBL/GenBank/DDBJ databases">
        <title>Whole genome sequences of four Staphylococcus schleiferi canine isolates.</title>
        <authorList>
            <person name="Misic A.M."/>
            <person name="Cain C."/>
            <person name="Morris D.O."/>
            <person name="Rankin S."/>
            <person name="Beiting D."/>
        </authorList>
    </citation>
    <scope>NUCLEOTIDE SEQUENCE</scope>
    <source>
        <strain evidence="1">ASB11</strain>
        <strain evidence="2">ASB13</strain>
        <strain evidence="3">ASB9</strain>
    </source>
</reference>
<dbReference type="EMBL" id="CDML01000015">
    <property type="protein sequence ID" value="CRF40802.1"/>
    <property type="molecule type" value="Genomic_DNA"/>
</dbReference>
<dbReference type="EMBL" id="CDMN01000064">
    <property type="protein sequence ID" value="CRF44913.1"/>
    <property type="molecule type" value="Genomic_DNA"/>
</dbReference>
<dbReference type="STRING" id="1578720.HAL011_05670"/>
<dbReference type="OrthoDB" id="5328711at2"/>
<dbReference type="Proteomes" id="UP000045175">
    <property type="component" value="Unassembled WGS sequence"/>
</dbReference>
<protein>
    <submittedName>
        <fullName evidence="2">Uncharacterized protein</fullName>
    </submittedName>
</protein>
<evidence type="ECO:0000313" key="4">
    <source>
        <dbReference type="Proteomes" id="UP000038622"/>
    </source>
</evidence>
<reference evidence="5 6" key="3">
    <citation type="submission" date="2014-12" db="EMBL/GenBank/DDBJ databases">
        <authorList>
            <person name="Jaenicke S."/>
        </authorList>
    </citation>
    <scope>NUCLEOTIDE SEQUENCE [LARGE SCALE GENOMIC DNA]</scope>
</reference>
<proteinExistence type="predicted"/>
<evidence type="ECO:0000313" key="2">
    <source>
        <dbReference type="EMBL" id="CRF42722.1"/>
    </source>
</evidence>
<dbReference type="Proteomes" id="UP000038622">
    <property type="component" value="Unassembled WGS sequence"/>
</dbReference>
<keyword evidence="4" id="KW-1185">Reference proteome</keyword>
<dbReference type="Proteomes" id="UP000041394">
    <property type="component" value="Unassembled WGS sequence"/>
</dbReference>